<dbReference type="STRING" id="617002.SAMN05660653_02764"/>
<keyword evidence="3" id="KW-1185">Reference proteome</keyword>
<sequence>MRIADYEKHIQSETSARRYLLKFCWKNHQRFCPRCRQRRNYPLTDGRRRCAQCAYTYHDFTGRWINNCDLKSREWLRLIKLFELDLTVLAMTKEMDLAYNTVYKAITTIRCAIAANAIDARDFFGSERSIELKTSGRVLTVKPCSNLTTPVFGVIEHSGLAFVDLVPGLHPETVFHFHQNFGLRLGHWGKTYFSAPYQRYHALLFCSPQPPPRFMEFALSPETGETTKTPEFLGYLLGKIRRYRGLSPEKFPLYVKELEARYNNRDQDIFELSASLLCRFVPKFA</sequence>
<feature type="domain" description="Transposase zinc-ribbon" evidence="1">
    <location>
        <begin position="12"/>
        <end position="56"/>
    </location>
</feature>
<dbReference type="Pfam" id="PF12760">
    <property type="entry name" value="Zn_ribbon_IS1595"/>
    <property type="match status" value="1"/>
</dbReference>
<dbReference type="RefSeq" id="WP_161946343.1">
    <property type="nucleotide sequence ID" value="NZ_FMXO01000017.1"/>
</dbReference>
<dbReference type="EMBL" id="FMXO01000017">
    <property type="protein sequence ID" value="SDB55322.1"/>
    <property type="molecule type" value="Genomic_DNA"/>
</dbReference>
<dbReference type="Proteomes" id="UP000198771">
    <property type="component" value="Unassembled WGS sequence"/>
</dbReference>
<organism evidence="2 3">
    <name type="scientific">Desulfonatronum thiosulfatophilum</name>
    <dbReference type="NCBI Taxonomy" id="617002"/>
    <lineage>
        <taxon>Bacteria</taxon>
        <taxon>Pseudomonadati</taxon>
        <taxon>Thermodesulfobacteriota</taxon>
        <taxon>Desulfovibrionia</taxon>
        <taxon>Desulfovibrionales</taxon>
        <taxon>Desulfonatronaceae</taxon>
        <taxon>Desulfonatronum</taxon>
    </lineage>
</organism>
<proteinExistence type="predicted"/>
<protein>
    <submittedName>
        <fullName evidence="2">Transposase</fullName>
    </submittedName>
</protein>
<evidence type="ECO:0000259" key="1">
    <source>
        <dbReference type="Pfam" id="PF12760"/>
    </source>
</evidence>
<name>A0A1G6ED65_9BACT</name>
<evidence type="ECO:0000313" key="2">
    <source>
        <dbReference type="EMBL" id="SDB55322.1"/>
    </source>
</evidence>
<dbReference type="OrthoDB" id="5469813at2"/>
<dbReference type="InterPro" id="IPR024442">
    <property type="entry name" value="Transposase_Zn_ribbon"/>
</dbReference>
<gene>
    <name evidence="2" type="ORF">SAMN05660653_02764</name>
</gene>
<accession>A0A1G6ED65</accession>
<dbReference type="AlphaFoldDB" id="A0A1G6ED65"/>
<reference evidence="2 3" key="1">
    <citation type="submission" date="2016-10" db="EMBL/GenBank/DDBJ databases">
        <authorList>
            <person name="de Groot N.N."/>
        </authorList>
    </citation>
    <scope>NUCLEOTIDE SEQUENCE [LARGE SCALE GENOMIC DNA]</scope>
    <source>
        <strain evidence="2 3">ASO4-2</strain>
    </source>
</reference>
<evidence type="ECO:0000313" key="3">
    <source>
        <dbReference type="Proteomes" id="UP000198771"/>
    </source>
</evidence>